<evidence type="ECO:0000313" key="1">
    <source>
        <dbReference type="EMBL" id="CAB4609839.1"/>
    </source>
</evidence>
<accession>A0A6J6HD44</accession>
<dbReference type="EMBL" id="CAEZUX010000021">
    <property type="protein sequence ID" value="CAB4609839.1"/>
    <property type="molecule type" value="Genomic_DNA"/>
</dbReference>
<reference evidence="1" key="1">
    <citation type="submission" date="2020-05" db="EMBL/GenBank/DDBJ databases">
        <authorList>
            <person name="Chiriac C."/>
            <person name="Salcher M."/>
            <person name="Ghai R."/>
            <person name="Kavagutti S V."/>
        </authorList>
    </citation>
    <scope>NUCLEOTIDE SEQUENCE</scope>
</reference>
<dbReference type="PANTHER" id="PTHR46656">
    <property type="entry name" value="PUTATIVE-RELATED"/>
    <property type="match status" value="1"/>
</dbReference>
<proteinExistence type="predicted"/>
<dbReference type="SUPFAM" id="SSF53756">
    <property type="entry name" value="UDP-Glycosyltransferase/glycogen phosphorylase"/>
    <property type="match status" value="1"/>
</dbReference>
<name>A0A6J6HD44_9ZZZZ</name>
<organism evidence="1">
    <name type="scientific">freshwater metagenome</name>
    <dbReference type="NCBI Taxonomy" id="449393"/>
    <lineage>
        <taxon>unclassified sequences</taxon>
        <taxon>metagenomes</taxon>
        <taxon>ecological metagenomes</taxon>
    </lineage>
</organism>
<gene>
    <name evidence="1" type="ORF">UFOPK1874_00346</name>
</gene>
<dbReference type="Pfam" id="PF13692">
    <property type="entry name" value="Glyco_trans_1_4"/>
    <property type="match status" value="1"/>
</dbReference>
<protein>
    <submittedName>
        <fullName evidence="1">Unannotated protein</fullName>
    </submittedName>
</protein>
<dbReference type="AlphaFoldDB" id="A0A6J6HD44"/>
<dbReference type="PANTHER" id="PTHR46656:SF3">
    <property type="entry name" value="PUTATIVE-RELATED"/>
    <property type="match status" value="1"/>
</dbReference>
<sequence>MRLLNAPALVVRVWRERGVRGVAGGVYRTVRRTLGTSTSAASVVAPIPVVAQALNGIDVVGFFTAEHGVGEAARVLVSTMKSAGVDVSTINYTDTQSRMGHSYATDDVSRHKAVLVSMNAEQLTHSPHRLGADFYNDRYVIGQWFWELEQAPQWYAPAWPMVNEMWAPTHFIEQMLRDSAPKNVTVSHVPLPVTRPATDASLTREHFGLDDRFTFLFAFDFMSVMKRKNPLGLINAFTRAFPAGSGTRLMIKAINGDKRPVESAQLRAAAAQHPDITVIDTYFTRIETSSLMNLADCYVSLHRSEGLGLTLSEAMSHGKPVIATGYSGNLDFMDETNSYLVPWTRVPVGDNAEGYSPDFTWAEPKLDEAAKFMRYVFENQAEAAELGQKAQSDILNRFSEAASGAIMKNRLSEIWNHLMTSSTSHSTDNGAK</sequence>
<dbReference type="CDD" id="cd03801">
    <property type="entry name" value="GT4_PimA-like"/>
    <property type="match status" value="1"/>
</dbReference>
<dbReference type="Gene3D" id="3.40.50.2000">
    <property type="entry name" value="Glycogen Phosphorylase B"/>
    <property type="match status" value="1"/>
</dbReference>